<keyword evidence="3 5" id="KW-1133">Transmembrane helix</keyword>
<feature type="transmembrane region" description="Helical" evidence="5">
    <location>
        <begin position="32"/>
        <end position="57"/>
    </location>
</feature>
<reference evidence="6" key="1">
    <citation type="submission" date="2020-11" db="EMBL/GenBank/DDBJ databases">
        <authorList>
            <person name="Tran Van P."/>
        </authorList>
    </citation>
    <scope>NUCLEOTIDE SEQUENCE</scope>
</reference>
<dbReference type="GO" id="GO:0016020">
    <property type="term" value="C:membrane"/>
    <property type="evidence" value="ECO:0007669"/>
    <property type="project" value="UniProtKB-SubCell"/>
</dbReference>
<dbReference type="PANTHER" id="PTHR23291">
    <property type="entry name" value="BAX INHIBITOR-RELATED"/>
    <property type="match status" value="1"/>
</dbReference>
<gene>
    <name evidence="6" type="ORF">ONB1V03_LOCUS10921</name>
</gene>
<proteinExistence type="inferred from homology"/>
<evidence type="ECO:0000313" key="7">
    <source>
        <dbReference type="Proteomes" id="UP000728032"/>
    </source>
</evidence>
<organism evidence="6">
    <name type="scientific">Oppiella nova</name>
    <dbReference type="NCBI Taxonomy" id="334625"/>
    <lineage>
        <taxon>Eukaryota</taxon>
        <taxon>Metazoa</taxon>
        <taxon>Ecdysozoa</taxon>
        <taxon>Arthropoda</taxon>
        <taxon>Chelicerata</taxon>
        <taxon>Arachnida</taxon>
        <taxon>Acari</taxon>
        <taxon>Acariformes</taxon>
        <taxon>Sarcoptiformes</taxon>
        <taxon>Oribatida</taxon>
        <taxon>Brachypylina</taxon>
        <taxon>Oppioidea</taxon>
        <taxon>Oppiidae</taxon>
        <taxon>Oppiella</taxon>
    </lineage>
</organism>
<sequence length="60" mass="6812">MLSEWLGATYLVVDTQMIMGGSHKVQVSSEEYIFAALTLYLDMINIFLYVLHILSILSDN</sequence>
<comment type="subcellular location">
    <subcellularLocation>
        <location evidence="1">Membrane</location>
        <topology evidence="1">Multi-pass membrane protein</topology>
    </subcellularLocation>
</comment>
<evidence type="ECO:0000256" key="4">
    <source>
        <dbReference type="ARBA" id="ARBA00023136"/>
    </source>
</evidence>
<evidence type="ECO:0000313" key="6">
    <source>
        <dbReference type="EMBL" id="CAD7654272.1"/>
    </source>
</evidence>
<keyword evidence="2 5" id="KW-0812">Transmembrane</keyword>
<comment type="similarity">
    <text evidence="5">Belongs to the BI1 family.</text>
</comment>
<dbReference type="EMBL" id="CAJPVJ010007745">
    <property type="protein sequence ID" value="CAG2171459.1"/>
    <property type="molecule type" value="Genomic_DNA"/>
</dbReference>
<keyword evidence="7" id="KW-1185">Reference proteome</keyword>
<dbReference type="EMBL" id="OC922570">
    <property type="protein sequence ID" value="CAD7654272.1"/>
    <property type="molecule type" value="Genomic_DNA"/>
</dbReference>
<evidence type="ECO:0000256" key="2">
    <source>
        <dbReference type="ARBA" id="ARBA00022692"/>
    </source>
</evidence>
<dbReference type="PANTHER" id="PTHR23291:SF47">
    <property type="entry name" value="TRANSMEMBRANE BAX INHIBITOR MOTIF CONTAINING 7"/>
    <property type="match status" value="1"/>
</dbReference>
<dbReference type="Proteomes" id="UP000728032">
    <property type="component" value="Unassembled WGS sequence"/>
</dbReference>
<accession>A0A7R9M738</accession>
<dbReference type="Pfam" id="PF01027">
    <property type="entry name" value="Bax1-I"/>
    <property type="match status" value="1"/>
</dbReference>
<comment type="caution">
    <text evidence="5">Lacks conserved residue(s) required for the propagation of feature annotation.</text>
</comment>
<dbReference type="InterPro" id="IPR006214">
    <property type="entry name" value="Bax_inhibitor_1-related"/>
</dbReference>
<keyword evidence="4 5" id="KW-0472">Membrane</keyword>
<dbReference type="OrthoDB" id="7933078at2759"/>
<dbReference type="AlphaFoldDB" id="A0A7R9M738"/>
<evidence type="ECO:0000256" key="3">
    <source>
        <dbReference type="ARBA" id="ARBA00022989"/>
    </source>
</evidence>
<evidence type="ECO:0000256" key="1">
    <source>
        <dbReference type="ARBA" id="ARBA00004141"/>
    </source>
</evidence>
<evidence type="ECO:0000256" key="5">
    <source>
        <dbReference type="RuleBase" id="RU004379"/>
    </source>
</evidence>
<name>A0A7R9M738_9ACAR</name>
<protein>
    <submittedName>
        <fullName evidence="6">Uncharacterized protein</fullName>
    </submittedName>
</protein>